<dbReference type="Proteomes" id="UP000028042">
    <property type="component" value="Unassembled WGS sequence"/>
</dbReference>
<keyword evidence="5" id="KW-1185">Reference proteome</keyword>
<evidence type="ECO:0000313" key="4">
    <source>
        <dbReference type="Proteomes" id="UP000028042"/>
    </source>
</evidence>
<sequence length="47" mass="5529">MSDNDLLQKILNKLEKIDILESDLKEVKSDQEQLAKDIKEIKAYLLR</sequence>
<evidence type="ECO:0000313" key="5">
    <source>
        <dbReference type="Proteomes" id="UP000030905"/>
    </source>
</evidence>
<name>A0A0H3J6R5_CLOPA</name>
<gene>
    <name evidence="2" type="ORF">CLPA_c30830</name>
    <name evidence="3" type="ORF">CP6013_00102</name>
</gene>
<reference evidence="3 4" key="3">
    <citation type="journal article" name="Genome Announc.">
        <title>Improved Draft Genome Sequence of Clostridium pasteurianum Strain ATCC 6013 (DSM 525) Using a Hybrid Next-Generation Sequencing Approach.</title>
        <authorList>
            <person name="Pyne M.E."/>
            <person name="Utturkar S."/>
            <person name="Brown S.D."/>
            <person name="Moo-Young M."/>
            <person name="Chung D.A."/>
            <person name="Chou C.P."/>
        </authorList>
    </citation>
    <scope>NUCLEOTIDE SEQUENCE [LARGE SCALE GENOMIC DNA]</scope>
    <source>
        <strain evidence="3 4">ATCC 6013</strain>
    </source>
</reference>
<dbReference type="GeneID" id="93076244"/>
<proteinExistence type="predicted"/>
<organism evidence="2 5">
    <name type="scientific">Clostridium pasteurianum DSM 525 = ATCC 6013</name>
    <dbReference type="NCBI Taxonomy" id="1262449"/>
    <lineage>
        <taxon>Bacteria</taxon>
        <taxon>Bacillati</taxon>
        <taxon>Bacillota</taxon>
        <taxon>Clostridia</taxon>
        <taxon>Eubacteriales</taxon>
        <taxon>Clostridiaceae</taxon>
        <taxon>Clostridium</taxon>
    </lineage>
</organism>
<dbReference type="RefSeq" id="WP_155760384.1">
    <property type="nucleotide sequence ID" value="NZ_ANZB01000007.1"/>
</dbReference>
<accession>A0A0H3J6R5</accession>
<keyword evidence="1" id="KW-0175">Coiled coil</keyword>
<dbReference type="PATRIC" id="fig|1262449.7.peg.3116"/>
<reference evidence="3" key="2">
    <citation type="submission" date="2015-10" db="EMBL/GenBank/DDBJ databases">
        <title>Improved Draft Genome Sequence of Clostridium pasteurianum Strain ATCC 6013 (DSM 525) Using a Hybrid Next-Generation Sequencing Approach.</title>
        <authorList>
            <person name="Pyne M.E."/>
            <person name="Utturkar S.M."/>
            <person name="Brown S.D."/>
            <person name="Moo-Young M."/>
            <person name="Chung D.A."/>
            <person name="Chou P.C."/>
        </authorList>
    </citation>
    <scope>NUCLEOTIDE SEQUENCE</scope>
    <source>
        <strain evidence="3">ATCC 6013</strain>
    </source>
</reference>
<evidence type="ECO:0000256" key="1">
    <source>
        <dbReference type="SAM" id="Coils"/>
    </source>
</evidence>
<dbReference type="EMBL" id="JPGY02000001">
    <property type="protein sequence ID" value="KRU10855.1"/>
    <property type="molecule type" value="Genomic_DNA"/>
</dbReference>
<dbReference type="KEGG" id="cpae:CPAST_c30830"/>
<protein>
    <submittedName>
        <fullName evidence="2">Uncharacterized protein</fullName>
    </submittedName>
</protein>
<reference evidence="2 5" key="1">
    <citation type="journal article" date="2015" name="Genome Announc.">
        <title>Complete Genome Sequence of the Nitrogen-Fixing and Solvent-Producing Clostridium pasteurianum DSM 525.</title>
        <authorList>
            <person name="Poehlein A."/>
            <person name="Grosse-Honebrink A."/>
            <person name="Zhang Y."/>
            <person name="Minton N.P."/>
            <person name="Daniel R."/>
        </authorList>
    </citation>
    <scope>NUCLEOTIDE SEQUENCE [LARGE SCALE GENOMIC DNA]</scope>
    <source>
        <strain evidence="2">DSM 525</strain>
        <strain evidence="5">DSM 525 / ATCC 6013</strain>
    </source>
</reference>
<dbReference type="KEGG" id="cpat:CLPA_c30830"/>
<dbReference type="Proteomes" id="UP000030905">
    <property type="component" value="Chromosome"/>
</dbReference>
<dbReference type="EMBL" id="CP009268">
    <property type="protein sequence ID" value="AJA53137.1"/>
    <property type="molecule type" value="Genomic_DNA"/>
</dbReference>
<evidence type="ECO:0000313" key="2">
    <source>
        <dbReference type="EMBL" id="AJA53137.1"/>
    </source>
</evidence>
<evidence type="ECO:0000313" key="3">
    <source>
        <dbReference type="EMBL" id="KRU10855.1"/>
    </source>
</evidence>
<feature type="coiled-coil region" evidence="1">
    <location>
        <begin position="10"/>
        <end position="37"/>
    </location>
</feature>
<dbReference type="AlphaFoldDB" id="A0A0H3J6R5"/>